<feature type="domain" description="Transglycosylase SLT" evidence="3">
    <location>
        <begin position="56"/>
        <end position="145"/>
    </location>
</feature>
<evidence type="ECO:0000313" key="5">
    <source>
        <dbReference type="Proteomes" id="UP000292958"/>
    </source>
</evidence>
<comment type="similarity">
    <text evidence="1">Belongs to the transglycosylase Slt family.</text>
</comment>
<dbReference type="AlphaFoldDB" id="A0A4Q7XXE8"/>
<evidence type="ECO:0000259" key="3">
    <source>
        <dbReference type="Pfam" id="PF01464"/>
    </source>
</evidence>
<keyword evidence="5" id="KW-1185">Reference proteome</keyword>
<comment type="caution">
    <text evidence="4">The sequence shown here is derived from an EMBL/GenBank/DDBJ whole genome shotgun (WGS) entry which is preliminary data.</text>
</comment>
<evidence type="ECO:0000256" key="1">
    <source>
        <dbReference type="ARBA" id="ARBA00007734"/>
    </source>
</evidence>
<dbReference type="PANTHER" id="PTHR37423:SF2">
    <property type="entry name" value="MEMBRANE-BOUND LYTIC MUREIN TRANSGLYCOSYLASE C"/>
    <property type="match status" value="1"/>
</dbReference>
<dbReference type="RefSeq" id="WP_130425486.1">
    <property type="nucleotide sequence ID" value="NZ_SHKW01000008.1"/>
</dbReference>
<proteinExistence type="inferred from homology"/>
<dbReference type="Pfam" id="PF01464">
    <property type="entry name" value="SLT"/>
    <property type="match status" value="1"/>
</dbReference>
<dbReference type="EMBL" id="SHKW01000008">
    <property type="protein sequence ID" value="RZU29037.1"/>
    <property type="molecule type" value="Genomic_DNA"/>
</dbReference>
<protein>
    <submittedName>
        <fullName evidence="4">Transglycosylase-like protein with SLT domain</fullName>
    </submittedName>
</protein>
<dbReference type="SUPFAM" id="SSF53955">
    <property type="entry name" value="Lysozyme-like"/>
    <property type="match status" value="1"/>
</dbReference>
<dbReference type="OrthoDB" id="9815002at2"/>
<dbReference type="InterPro" id="IPR023346">
    <property type="entry name" value="Lysozyme-like_dom_sf"/>
</dbReference>
<keyword evidence="2" id="KW-0732">Signal</keyword>
<evidence type="ECO:0000256" key="2">
    <source>
        <dbReference type="SAM" id="SignalP"/>
    </source>
</evidence>
<dbReference type="CDD" id="cd00254">
    <property type="entry name" value="LT-like"/>
    <property type="match status" value="1"/>
</dbReference>
<gene>
    <name evidence="4" type="ORF">BDD14_6631</name>
</gene>
<feature type="signal peptide" evidence="2">
    <location>
        <begin position="1"/>
        <end position="21"/>
    </location>
</feature>
<dbReference type="Proteomes" id="UP000292958">
    <property type="component" value="Unassembled WGS sequence"/>
</dbReference>
<feature type="chain" id="PRO_5020314355" evidence="2">
    <location>
        <begin position="22"/>
        <end position="188"/>
    </location>
</feature>
<dbReference type="PANTHER" id="PTHR37423">
    <property type="entry name" value="SOLUBLE LYTIC MUREIN TRANSGLYCOSYLASE-RELATED"/>
    <property type="match status" value="1"/>
</dbReference>
<dbReference type="InterPro" id="IPR008258">
    <property type="entry name" value="Transglycosylase_SLT_dom_1"/>
</dbReference>
<organism evidence="4 5">
    <name type="scientific">Edaphobacter modestus</name>
    <dbReference type="NCBI Taxonomy" id="388466"/>
    <lineage>
        <taxon>Bacteria</taxon>
        <taxon>Pseudomonadati</taxon>
        <taxon>Acidobacteriota</taxon>
        <taxon>Terriglobia</taxon>
        <taxon>Terriglobales</taxon>
        <taxon>Acidobacteriaceae</taxon>
        <taxon>Edaphobacter</taxon>
    </lineage>
</organism>
<accession>A0A4Q7XXE8</accession>
<evidence type="ECO:0000313" key="4">
    <source>
        <dbReference type="EMBL" id="RZU29037.1"/>
    </source>
</evidence>
<reference evidence="4 5" key="1">
    <citation type="submission" date="2019-02" db="EMBL/GenBank/DDBJ databases">
        <title>Genomic Encyclopedia of Archaeal and Bacterial Type Strains, Phase II (KMG-II): from individual species to whole genera.</title>
        <authorList>
            <person name="Goeker M."/>
        </authorList>
    </citation>
    <scope>NUCLEOTIDE SEQUENCE [LARGE SCALE GENOMIC DNA]</scope>
    <source>
        <strain evidence="4 5">DSM 18101</strain>
    </source>
</reference>
<name>A0A4Q7XXE8_9BACT</name>
<dbReference type="Gene3D" id="1.10.530.10">
    <property type="match status" value="1"/>
</dbReference>
<sequence>MTKKQLSILGLGIVLSRVMFAQDSDRVVPNAVNIPIVSESRPTSRPEHPAEIVYYADAYADHYGVPRQLVYAFITQESGWKPRAVSAKGAAGLMQLMPATAAHYGVTDPFNISENIGAGVHYLADLIATFKDWRLAVASYYCGSTYPQKRGLRYANPDVVAYVRAIQAHYSKELMLSSSHQNTQGVNP</sequence>